<feature type="transmembrane region" description="Helical" evidence="1">
    <location>
        <begin position="296"/>
        <end position="317"/>
    </location>
</feature>
<reference evidence="2" key="1">
    <citation type="submission" date="2020-06" db="EMBL/GenBank/DDBJ databases">
        <title>Unique genomic features of the anaerobic methanotrophic archaea.</title>
        <authorList>
            <person name="Chadwick G.L."/>
            <person name="Skennerton C.T."/>
            <person name="Laso-Perez R."/>
            <person name="Leu A.O."/>
            <person name="Speth D.R."/>
            <person name="Yu H."/>
            <person name="Morgan-Lang C."/>
            <person name="Hatzenpichler R."/>
            <person name="Goudeau D."/>
            <person name="Malmstrom R."/>
            <person name="Brazelton W.J."/>
            <person name="Woyke T."/>
            <person name="Hallam S.J."/>
            <person name="Tyson G.W."/>
            <person name="Wegener G."/>
            <person name="Boetius A."/>
            <person name="Orphan V."/>
        </authorList>
    </citation>
    <scope>NUCLEOTIDE SEQUENCE</scope>
</reference>
<keyword evidence="1" id="KW-1133">Transmembrane helix</keyword>
<keyword evidence="1" id="KW-0472">Membrane</keyword>
<proteinExistence type="predicted"/>
<feature type="transmembrane region" description="Helical" evidence="1">
    <location>
        <begin position="204"/>
        <end position="221"/>
    </location>
</feature>
<organism evidence="2">
    <name type="scientific">Candidatus Methanophaga sp. ANME-1 ERB7</name>
    <dbReference type="NCBI Taxonomy" id="2759913"/>
    <lineage>
        <taxon>Archaea</taxon>
        <taxon>Methanobacteriati</taxon>
        <taxon>Methanobacteriota</taxon>
        <taxon>Stenosarchaea group</taxon>
        <taxon>Methanomicrobia</taxon>
        <taxon>Candidatus Methanophagales</taxon>
        <taxon>Candidatus Methanophagaceae</taxon>
        <taxon>Candidatus Methanophaga</taxon>
    </lineage>
</organism>
<accession>A0A7G9Z4I8</accession>
<feature type="transmembrane region" description="Helical" evidence="1">
    <location>
        <begin position="180"/>
        <end position="198"/>
    </location>
</feature>
<feature type="transmembrane region" description="Helical" evidence="1">
    <location>
        <begin position="119"/>
        <end position="142"/>
    </location>
</feature>
<feature type="transmembrane region" description="Helical" evidence="1">
    <location>
        <begin position="15"/>
        <end position="38"/>
    </location>
</feature>
<gene>
    <name evidence="2" type="ORF">FBIBDDDO_00034</name>
</gene>
<keyword evidence="1" id="KW-0812">Transmembrane</keyword>
<evidence type="ECO:0000313" key="2">
    <source>
        <dbReference type="EMBL" id="QNO55172.1"/>
    </source>
</evidence>
<sequence>MFFTTKVVFFAWEKYHILAIVILSFLIAFQLVMIQYILNNMKKTFGNLEFDHKNDVGFDNLYDELKHRFSSSYWYYLLVAGVIVPFIIIKVLDILGEGVAFYIVEPTVWSFLLDIYDIVIRYLMLFLLAIILWIIFNIAWMINKIGKDPYRHTIKLDILCVDKIGGLKPLRDLILKTDTFYFVCITLAIIFYVSPFSILSYESYFLILLLIVGVGFFIIGIRTIQKFLKGRIEEEINKINERYQRHHQRLMDRDLEENHKDKKEELDVESTLLETFYKERERALLLYRNARGYDSITIIEFVCTVILPLVAFLRNFYTSIKFLF</sequence>
<dbReference type="EMBL" id="MT631604">
    <property type="protein sequence ID" value="QNO55172.1"/>
    <property type="molecule type" value="Genomic_DNA"/>
</dbReference>
<evidence type="ECO:0000256" key="1">
    <source>
        <dbReference type="SAM" id="Phobius"/>
    </source>
</evidence>
<protein>
    <submittedName>
        <fullName evidence="2">Uncharacterized protein</fullName>
    </submittedName>
</protein>
<name>A0A7G9Z4I8_9EURY</name>
<feature type="transmembrane region" description="Helical" evidence="1">
    <location>
        <begin position="73"/>
        <end position="92"/>
    </location>
</feature>
<dbReference type="AlphaFoldDB" id="A0A7G9Z4I8"/>